<protein>
    <submittedName>
        <fullName evidence="1">Uncharacterized protein</fullName>
    </submittedName>
</protein>
<feature type="non-terminal residue" evidence="1">
    <location>
        <position position="1"/>
    </location>
</feature>
<sequence>QVSKSYPGSVHDFKVFKHQIRPPQKSKVLVDSGYQSI</sequence>
<organism evidence="1 2">
    <name type="scientific">Candidatus Xenolissoclinum pacificiensis L6</name>
    <dbReference type="NCBI Taxonomy" id="1401685"/>
    <lineage>
        <taxon>Bacteria</taxon>
        <taxon>Pseudomonadati</taxon>
        <taxon>Pseudomonadota</taxon>
        <taxon>Alphaproteobacteria</taxon>
        <taxon>Rickettsiales</taxon>
        <taxon>Anaplasmataceae</taxon>
        <taxon>Candidatus Xenolissoclinum</taxon>
    </lineage>
</organism>
<proteinExistence type="predicted"/>
<name>W2V2C1_9RICK</name>
<evidence type="ECO:0000313" key="2">
    <source>
        <dbReference type="Proteomes" id="UP000018951"/>
    </source>
</evidence>
<keyword evidence="2" id="KW-1185">Reference proteome</keyword>
<gene>
    <name evidence="1" type="ORF">P857_46</name>
</gene>
<evidence type="ECO:0000313" key="1">
    <source>
        <dbReference type="EMBL" id="ETO91598.1"/>
    </source>
</evidence>
<dbReference type="EMBL" id="AXCJ01000002">
    <property type="protein sequence ID" value="ETO91598.1"/>
    <property type="molecule type" value="Genomic_DNA"/>
</dbReference>
<dbReference type="Proteomes" id="UP000018951">
    <property type="component" value="Unassembled WGS sequence"/>
</dbReference>
<reference evidence="1 2" key="1">
    <citation type="journal article" date="2013" name="PLoS ONE">
        <title>Bacterial endosymbiosis in a chordate host: long-term co-evolution and conservation of secondary metabolism.</title>
        <authorList>
            <person name="Kwan J.C."/>
            <person name="Schmidt E.W."/>
        </authorList>
    </citation>
    <scope>NUCLEOTIDE SEQUENCE [LARGE SCALE GENOMIC DNA]</scope>
    <source>
        <strain evidence="2">L6</strain>
    </source>
</reference>
<accession>W2V2C1</accession>
<comment type="caution">
    <text evidence="1">The sequence shown here is derived from an EMBL/GenBank/DDBJ whole genome shotgun (WGS) entry which is preliminary data.</text>
</comment>
<dbReference type="AlphaFoldDB" id="W2V2C1"/>